<proteinExistence type="predicted"/>
<evidence type="ECO:0000259" key="1">
    <source>
        <dbReference type="Pfam" id="PF13649"/>
    </source>
</evidence>
<evidence type="ECO:0000313" key="3">
    <source>
        <dbReference type="Proteomes" id="UP000053675"/>
    </source>
</evidence>
<dbReference type="PANTHER" id="PTHR43591">
    <property type="entry name" value="METHYLTRANSFERASE"/>
    <property type="match status" value="1"/>
</dbReference>
<dbReference type="InterPro" id="IPR041698">
    <property type="entry name" value="Methyltransf_25"/>
</dbReference>
<dbReference type="AlphaFoldDB" id="A0A084U9N7"/>
<dbReference type="RefSeq" id="WP_036479765.1">
    <property type="nucleotide sequence ID" value="NZ_JMQM01000001.1"/>
</dbReference>
<dbReference type="PATRIC" id="fig|472175.3.peg.705"/>
<dbReference type="GO" id="GO:0008168">
    <property type="term" value="F:methyltransferase activity"/>
    <property type="evidence" value="ECO:0007669"/>
    <property type="project" value="UniProtKB-KW"/>
</dbReference>
<dbReference type="InterPro" id="IPR029063">
    <property type="entry name" value="SAM-dependent_MTases_sf"/>
</dbReference>
<sequence length="222" mass="24920">MSLVGESATHQRLMDGVYGRQRHIYDATRKFYLLGRDRLIRELALPNGSAVLELGCGTGRNLALAAARYPGARFHGLDISKAMLETAARRLARDHIDDIVQLAEGDATHFDPQALFGRARFDCVFLSYAISMIPPWKQAVTQGLDVLEPGGTLHIVDFGSQEHLPRAFRWLLHRWLSAFHVTPRESLREFLESECESRGARLSFESLFRGYAVLARITLPSA</sequence>
<dbReference type="Proteomes" id="UP000053675">
    <property type="component" value="Unassembled WGS sequence"/>
</dbReference>
<dbReference type="STRING" id="472175.EL18_00690"/>
<keyword evidence="2" id="KW-0489">Methyltransferase</keyword>
<dbReference type="OrthoDB" id="5298787at2"/>
<name>A0A084U9N7_9HYPH</name>
<keyword evidence="2" id="KW-0808">Transferase</keyword>
<dbReference type="SUPFAM" id="SSF53335">
    <property type="entry name" value="S-adenosyl-L-methionine-dependent methyltransferases"/>
    <property type="match status" value="1"/>
</dbReference>
<reference evidence="2 3" key="1">
    <citation type="submission" date="2014-05" db="EMBL/GenBank/DDBJ databases">
        <title>Draft Genome Sequence of Nitratireductor basaltis Strain UMTGB225, A Marine Bacterium Isolated from Green Barrel Tunicate.</title>
        <authorList>
            <person name="Gan H.Y."/>
        </authorList>
    </citation>
    <scope>NUCLEOTIDE SEQUENCE [LARGE SCALE GENOMIC DNA]</scope>
    <source>
        <strain evidence="2 3">UMTGB225</strain>
    </source>
</reference>
<comment type="caution">
    <text evidence="2">The sequence shown here is derived from an EMBL/GenBank/DDBJ whole genome shotgun (WGS) entry which is preliminary data.</text>
</comment>
<dbReference type="GO" id="GO:0032259">
    <property type="term" value="P:methylation"/>
    <property type="evidence" value="ECO:0007669"/>
    <property type="project" value="UniProtKB-KW"/>
</dbReference>
<dbReference type="eggNOG" id="COG2226">
    <property type="taxonomic scope" value="Bacteria"/>
</dbReference>
<organism evidence="2 3">
    <name type="scientific">Nitratireductor basaltis</name>
    <dbReference type="NCBI Taxonomy" id="472175"/>
    <lineage>
        <taxon>Bacteria</taxon>
        <taxon>Pseudomonadati</taxon>
        <taxon>Pseudomonadota</taxon>
        <taxon>Alphaproteobacteria</taxon>
        <taxon>Hyphomicrobiales</taxon>
        <taxon>Phyllobacteriaceae</taxon>
        <taxon>Nitratireductor</taxon>
    </lineage>
</organism>
<protein>
    <submittedName>
        <fullName evidence="2">Methyltransferase type 11</fullName>
    </submittedName>
</protein>
<dbReference type="Gene3D" id="3.40.50.150">
    <property type="entry name" value="Vaccinia Virus protein VP39"/>
    <property type="match status" value="1"/>
</dbReference>
<accession>A0A084U9N7</accession>
<dbReference type="CDD" id="cd02440">
    <property type="entry name" value="AdoMet_MTases"/>
    <property type="match status" value="1"/>
</dbReference>
<feature type="domain" description="Methyltransferase" evidence="1">
    <location>
        <begin position="51"/>
        <end position="151"/>
    </location>
</feature>
<keyword evidence="3" id="KW-1185">Reference proteome</keyword>
<dbReference type="EMBL" id="JMQM01000001">
    <property type="protein sequence ID" value="KFB09673.1"/>
    <property type="molecule type" value="Genomic_DNA"/>
</dbReference>
<evidence type="ECO:0000313" key="2">
    <source>
        <dbReference type="EMBL" id="KFB09673.1"/>
    </source>
</evidence>
<gene>
    <name evidence="2" type="ORF">EL18_00690</name>
</gene>
<dbReference type="Pfam" id="PF13649">
    <property type="entry name" value="Methyltransf_25"/>
    <property type="match status" value="1"/>
</dbReference>